<gene>
    <name evidence="1" type="ORF">PQR03_06810</name>
</gene>
<protein>
    <submittedName>
        <fullName evidence="1">Uncharacterized protein</fullName>
    </submittedName>
</protein>
<accession>A0ABW9BDK2</accession>
<dbReference type="Proteomes" id="UP001629274">
    <property type="component" value="Unassembled WGS sequence"/>
</dbReference>
<dbReference type="EMBL" id="JAQQDR010000002">
    <property type="protein sequence ID" value="MFM0237835.1"/>
    <property type="molecule type" value="Genomic_DNA"/>
</dbReference>
<reference evidence="1 2" key="1">
    <citation type="journal article" date="2024" name="Chem. Sci.">
        <title>Discovery of megapolipeptins by genome mining of a Burkholderiales bacteria collection.</title>
        <authorList>
            <person name="Paulo B.S."/>
            <person name="Recchia M.J.J."/>
            <person name="Lee S."/>
            <person name="Fergusson C.H."/>
            <person name="Romanowski S.B."/>
            <person name="Hernandez A."/>
            <person name="Krull N."/>
            <person name="Liu D.Y."/>
            <person name="Cavanagh H."/>
            <person name="Bos A."/>
            <person name="Gray C.A."/>
            <person name="Murphy B.T."/>
            <person name="Linington R.G."/>
            <person name="Eustaquio A.S."/>
        </authorList>
    </citation>
    <scope>NUCLEOTIDE SEQUENCE [LARGE SCALE GENOMIC DNA]</scope>
    <source>
        <strain evidence="1 2">RL17-351-BIE-A</strain>
    </source>
</reference>
<sequence>MVPNSFLKHGFHAGKASVERSRIVAVQCDHLRASLTAPDDLEGFLFKPGADRIGNSYAGSRTKPSSAPARELCIMGVSFAWASARPMPLEPPVVKPRLLLISIPRVPCLV</sequence>
<evidence type="ECO:0000313" key="2">
    <source>
        <dbReference type="Proteomes" id="UP001629274"/>
    </source>
</evidence>
<comment type="caution">
    <text evidence="1">The sequence shown here is derived from an EMBL/GenBank/DDBJ whole genome shotgun (WGS) entry which is preliminary data.</text>
</comment>
<organism evidence="1 2">
    <name type="scientific">Paraburkholderia phytofirmans</name>
    <dbReference type="NCBI Taxonomy" id="261302"/>
    <lineage>
        <taxon>Bacteria</taxon>
        <taxon>Pseudomonadati</taxon>
        <taxon>Pseudomonadota</taxon>
        <taxon>Betaproteobacteria</taxon>
        <taxon>Burkholderiales</taxon>
        <taxon>Burkholderiaceae</taxon>
        <taxon>Paraburkholderia</taxon>
    </lineage>
</organism>
<proteinExistence type="predicted"/>
<keyword evidence="2" id="KW-1185">Reference proteome</keyword>
<evidence type="ECO:0000313" key="1">
    <source>
        <dbReference type="EMBL" id="MFM0237835.1"/>
    </source>
</evidence>
<name>A0ABW9BDK2_9BURK</name>
<dbReference type="RefSeq" id="WP_408257118.1">
    <property type="nucleotide sequence ID" value="NZ_JAQQCK010000001.1"/>
</dbReference>